<evidence type="ECO:0000259" key="3">
    <source>
        <dbReference type="PROSITE" id="PS50222"/>
    </source>
</evidence>
<dbReference type="FunFam" id="1.10.238.10:FF:000001">
    <property type="entry name" value="Calmodulin 1"/>
    <property type="match status" value="1"/>
</dbReference>
<keyword evidence="1" id="KW-0677">Repeat</keyword>
<dbReference type="InterPro" id="IPR011992">
    <property type="entry name" value="EF-hand-dom_pair"/>
</dbReference>
<accession>A0A6U2EMD9</accession>
<dbReference type="PANTHER" id="PTHR23048">
    <property type="entry name" value="MYOSIN LIGHT CHAIN 1, 3"/>
    <property type="match status" value="1"/>
</dbReference>
<dbReference type="GO" id="GO:0005509">
    <property type="term" value="F:calcium ion binding"/>
    <property type="evidence" value="ECO:0007669"/>
    <property type="project" value="InterPro"/>
</dbReference>
<dbReference type="InterPro" id="IPR050230">
    <property type="entry name" value="CALM/Myosin/TropC-like"/>
</dbReference>
<evidence type="ECO:0000313" key="4">
    <source>
        <dbReference type="EMBL" id="CAD8977353.1"/>
    </source>
</evidence>
<dbReference type="Pfam" id="PF13405">
    <property type="entry name" value="EF-hand_6"/>
    <property type="match status" value="1"/>
</dbReference>
<protein>
    <recommendedName>
        <fullName evidence="3">EF-hand domain-containing protein</fullName>
    </recommendedName>
</protein>
<dbReference type="PROSITE" id="PS00018">
    <property type="entry name" value="EF_HAND_1"/>
    <property type="match status" value="2"/>
</dbReference>
<dbReference type="Gene3D" id="1.10.238.10">
    <property type="entry name" value="EF-hand"/>
    <property type="match status" value="1"/>
</dbReference>
<sequence>MVDHLTEDQVHQLHTSFTLLDGDGDGRINATDLQKFLNTFNASYTLLQLEELIDDETCESNGFLDFPEFVTFLNRLMGMTSGHPIPVSEAKIEQVFDEWDTDGDGLISSNDLRRIVERAGELWSDEQTLDMIHYKREDGMLTVDDLKDILMGGGRRATSAR</sequence>
<dbReference type="PANTHER" id="PTHR23048:SF0">
    <property type="entry name" value="CALMODULIN LIKE 3"/>
    <property type="match status" value="1"/>
</dbReference>
<dbReference type="EMBL" id="HBFX01047187">
    <property type="protein sequence ID" value="CAD8977353.1"/>
    <property type="molecule type" value="Transcribed_RNA"/>
</dbReference>
<dbReference type="InterPro" id="IPR018247">
    <property type="entry name" value="EF_Hand_1_Ca_BS"/>
</dbReference>
<dbReference type="AlphaFoldDB" id="A0A6U2EMD9"/>
<name>A0A6U2EMD9_HEMAN</name>
<reference evidence="4" key="1">
    <citation type="submission" date="2021-01" db="EMBL/GenBank/DDBJ databases">
        <authorList>
            <person name="Corre E."/>
            <person name="Pelletier E."/>
            <person name="Niang G."/>
            <person name="Scheremetjew M."/>
            <person name="Finn R."/>
            <person name="Kale V."/>
            <person name="Holt S."/>
            <person name="Cochrane G."/>
            <person name="Meng A."/>
            <person name="Brown T."/>
            <person name="Cohen L."/>
        </authorList>
    </citation>
    <scope>NUCLEOTIDE SEQUENCE</scope>
    <source>
        <strain evidence="4">CCMP644</strain>
    </source>
</reference>
<dbReference type="SUPFAM" id="SSF47473">
    <property type="entry name" value="EF-hand"/>
    <property type="match status" value="1"/>
</dbReference>
<proteinExistence type="predicted"/>
<evidence type="ECO:0000256" key="1">
    <source>
        <dbReference type="ARBA" id="ARBA00022737"/>
    </source>
</evidence>
<feature type="domain" description="EF-hand" evidence="3">
    <location>
        <begin position="87"/>
        <end position="122"/>
    </location>
</feature>
<dbReference type="Pfam" id="PF13499">
    <property type="entry name" value="EF-hand_7"/>
    <property type="match status" value="1"/>
</dbReference>
<dbReference type="GO" id="GO:0016460">
    <property type="term" value="C:myosin II complex"/>
    <property type="evidence" value="ECO:0007669"/>
    <property type="project" value="TreeGrafter"/>
</dbReference>
<feature type="domain" description="EF-hand" evidence="3">
    <location>
        <begin position="8"/>
        <end position="43"/>
    </location>
</feature>
<organism evidence="4">
    <name type="scientific">Hemiselmis andersenii</name>
    <name type="common">Cryptophyte alga</name>
    <dbReference type="NCBI Taxonomy" id="464988"/>
    <lineage>
        <taxon>Eukaryota</taxon>
        <taxon>Cryptophyceae</taxon>
        <taxon>Cryptomonadales</taxon>
        <taxon>Hemiselmidaceae</taxon>
        <taxon>Hemiselmis</taxon>
    </lineage>
</organism>
<keyword evidence="2" id="KW-0106">Calcium</keyword>
<dbReference type="InterPro" id="IPR002048">
    <property type="entry name" value="EF_hand_dom"/>
</dbReference>
<dbReference type="PROSITE" id="PS50222">
    <property type="entry name" value="EF_HAND_2"/>
    <property type="match status" value="2"/>
</dbReference>
<dbReference type="SMART" id="SM00054">
    <property type="entry name" value="EFh"/>
    <property type="match status" value="3"/>
</dbReference>
<gene>
    <name evidence="4" type="ORF">HAND00432_LOCUS28361</name>
</gene>
<evidence type="ECO:0000256" key="2">
    <source>
        <dbReference type="ARBA" id="ARBA00022837"/>
    </source>
</evidence>